<organism evidence="1">
    <name type="scientific">Billgrantia gudaonensis</name>
    <dbReference type="NCBI Taxonomy" id="376427"/>
    <lineage>
        <taxon>Bacteria</taxon>
        <taxon>Pseudomonadati</taxon>
        <taxon>Pseudomonadota</taxon>
        <taxon>Gammaproteobacteria</taxon>
        <taxon>Oceanospirillales</taxon>
        <taxon>Halomonadaceae</taxon>
        <taxon>Billgrantia</taxon>
    </lineage>
</organism>
<reference evidence="1" key="1">
    <citation type="submission" date="2018-12" db="EMBL/GenBank/DDBJ databases">
        <authorList>
            <person name="Jadhav K."/>
            <person name="Kushwaha B."/>
            <person name="Jadhav I."/>
        </authorList>
    </citation>
    <scope>NUCLEOTIDE SEQUENCE [LARGE SCALE GENOMIC DNA]</scope>
    <source>
        <strain evidence="1">SBS 10</strain>
    </source>
</reference>
<protein>
    <submittedName>
        <fullName evidence="1">Uncharacterized protein</fullName>
    </submittedName>
</protein>
<name>A0A3S0QRJ1_9GAMM</name>
<dbReference type="AlphaFoldDB" id="A0A3S0QRJ1"/>
<sequence>MKFGSHWEKRAAPSSYAGLNHLRRRSGPQLVDGVRHRPTIEAVRRGYPLSRSLYLYLNLPPDGALPAVSEPSWIWCCRRRIQTVMSH</sequence>
<dbReference type="EMBL" id="RXHI01000021">
    <property type="protein sequence ID" value="RUA22233.1"/>
    <property type="molecule type" value="Genomic_DNA"/>
</dbReference>
<accession>A0A3S0QRJ1</accession>
<evidence type="ECO:0000313" key="1">
    <source>
        <dbReference type="EMBL" id="RUA22233.1"/>
    </source>
</evidence>
<comment type="caution">
    <text evidence="1">The sequence shown here is derived from an EMBL/GenBank/DDBJ whole genome shotgun (WGS) entry which is preliminary data.</text>
</comment>
<proteinExistence type="predicted"/>
<gene>
    <name evidence="1" type="ORF">DSL92_07015</name>
</gene>